<protein>
    <submittedName>
        <fullName evidence="2">Uncharacterized protein</fullName>
    </submittedName>
</protein>
<feature type="region of interest" description="Disordered" evidence="1">
    <location>
        <begin position="16"/>
        <end position="45"/>
    </location>
</feature>
<keyword evidence="3" id="KW-1185">Reference proteome</keyword>
<organism evidence="2 3">
    <name type="scientific">Blautia hominis</name>
    <dbReference type="NCBI Taxonomy" id="2025493"/>
    <lineage>
        <taxon>Bacteria</taxon>
        <taxon>Bacillati</taxon>
        <taxon>Bacillota</taxon>
        <taxon>Clostridia</taxon>
        <taxon>Lachnospirales</taxon>
        <taxon>Lachnospiraceae</taxon>
        <taxon>Blautia</taxon>
    </lineage>
</organism>
<name>A0ABQ0BJB2_9FIRM</name>
<dbReference type="EMBL" id="BAABYW010000002">
    <property type="protein sequence ID" value="GAA6411545.1"/>
    <property type="molecule type" value="Genomic_DNA"/>
</dbReference>
<comment type="caution">
    <text evidence="2">The sequence shown here is derived from an EMBL/GenBank/DDBJ whole genome shotgun (WGS) entry which is preliminary data.</text>
</comment>
<accession>A0ABQ0BJB2</accession>
<proteinExistence type="predicted"/>
<evidence type="ECO:0000313" key="2">
    <source>
        <dbReference type="EMBL" id="GAA6411545.1"/>
    </source>
</evidence>
<evidence type="ECO:0000313" key="3">
    <source>
        <dbReference type="Proteomes" id="UP001600943"/>
    </source>
</evidence>
<reference evidence="2 3" key="1">
    <citation type="submission" date="2024-04" db="EMBL/GenBank/DDBJ databases">
        <title>Defined microbial consortia suppress multidrug-resistant proinflammatory Enterobacteriaceae via ecological control.</title>
        <authorList>
            <person name="Furuichi M."/>
            <person name="Kawaguchi T."/>
            <person name="Pust M."/>
            <person name="Yasuma K."/>
            <person name="Plichta D."/>
            <person name="Hasegawa N."/>
            <person name="Ohya T."/>
            <person name="Bhattarai S."/>
            <person name="Sasajima S."/>
            <person name="Aoto Y."/>
            <person name="Tuganbaev T."/>
            <person name="Yaginuma M."/>
            <person name="Ueda M."/>
            <person name="Okahashi N."/>
            <person name="Amafuji K."/>
            <person name="Kiridooshi Y."/>
            <person name="Sugita K."/>
            <person name="Strazar M."/>
            <person name="Skelly A."/>
            <person name="Suda W."/>
            <person name="Hattori M."/>
            <person name="Nakamoto N."/>
            <person name="Caballero S."/>
            <person name="Norman J."/>
            <person name="Olle B."/>
            <person name="Tanoue T."/>
            <person name="Arita M."/>
            <person name="Bucci V."/>
            <person name="Atarashi K."/>
            <person name="Xavier R."/>
            <person name="Honda K."/>
        </authorList>
    </citation>
    <scope>NUCLEOTIDE SEQUENCE [LARGE SCALE GENOMIC DNA]</scope>
    <source>
        <strain evidence="3">k04-0078-D8-1</strain>
    </source>
</reference>
<sequence length="45" mass="5349">MSYTAACIHDTAHCQRRSKIDRMKADKKKGRKTYDYRSKQSRKTV</sequence>
<gene>
    <name evidence="2" type="ORF">K040078D81_56620</name>
</gene>
<dbReference type="Proteomes" id="UP001600943">
    <property type="component" value="Unassembled WGS sequence"/>
</dbReference>
<evidence type="ECO:0000256" key="1">
    <source>
        <dbReference type="SAM" id="MobiDB-lite"/>
    </source>
</evidence>